<keyword evidence="12" id="KW-1185">Reference proteome</keyword>
<dbReference type="RefSeq" id="WP_126309646.1">
    <property type="nucleotide sequence ID" value="NZ_AP018449.1"/>
</dbReference>
<keyword evidence="6 9" id="KW-0057">Aromatic amino acid biosynthesis</keyword>
<dbReference type="KEGG" id="mana:MAMMFC1_03408"/>
<keyword evidence="7 9" id="KW-0456">Lyase</keyword>
<evidence type="ECO:0000256" key="8">
    <source>
        <dbReference type="ARBA" id="ARBA00049047"/>
    </source>
</evidence>
<feature type="active site" description="Proton acceptor" evidence="9">
    <location>
        <position position="49"/>
    </location>
</feature>
<evidence type="ECO:0000256" key="2">
    <source>
        <dbReference type="ARBA" id="ARBA00004733"/>
    </source>
</evidence>
<dbReference type="UniPathway" id="UPA00035">
    <property type="reaction ID" value="UER00044"/>
</dbReference>
<dbReference type="EC" id="4.2.1.20" evidence="9"/>
<comment type="similarity">
    <text evidence="9 10">Belongs to the TrpA family.</text>
</comment>
<evidence type="ECO:0000256" key="3">
    <source>
        <dbReference type="ARBA" id="ARBA00011270"/>
    </source>
</evidence>
<sequence>MSRLNDKFDQLKNSGRKGLIVYLTAGCPNFDDTLQAVLKLEQAGADIVEIGIPFSDPMADGPVIQKAAVMALKGGATTGKVQELVERIRQKSAIPLAVMTYVNSIIQFGTEKFIHSFATAGIDGVIVPDLPVEEAAIVAPVCRNFDMDFIQFVAPTTTSERIQALTSQATGFIYCITSTGVTGVREIDYRPIAAVIEKVRNRTQVPLAVGFGIGSPESARQAARYADGVIVGSAVMERMMTGGIDTARDLVRSIRQALDEGETGG</sequence>
<evidence type="ECO:0000313" key="12">
    <source>
        <dbReference type="Proteomes" id="UP000276437"/>
    </source>
</evidence>
<comment type="catalytic activity">
    <reaction evidence="8 9">
        <text>(1S,2R)-1-C-(indol-3-yl)glycerol 3-phosphate + L-serine = D-glyceraldehyde 3-phosphate + L-tryptophan + H2O</text>
        <dbReference type="Rhea" id="RHEA:10532"/>
        <dbReference type="ChEBI" id="CHEBI:15377"/>
        <dbReference type="ChEBI" id="CHEBI:33384"/>
        <dbReference type="ChEBI" id="CHEBI:57912"/>
        <dbReference type="ChEBI" id="CHEBI:58866"/>
        <dbReference type="ChEBI" id="CHEBI:59776"/>
        <dbReference type="EC" id="4.2.1.20"/>
    </reaction>
</comment>
<evidence type="ECO:0000256" key="9">
    <source>
        <dbReference type="HAMAP-Rule" id="MF_00131"/>
    </source>
</evidence>
<comment type="subunit">
    <text evidence="3 9">Tetramer of two alpha and two beta chains.</text>
</comment>
<evidence type="ECO:0000256" key="7">
    <source>
        <dbReference type="ARBA" id="ARBA00023239"/>
    </source>
</evidence>
<dbReference type="InterPro" id="IPR011060">
    <property type="entry name" value="RibuloseP-bd_barrel"/>
</dbReference>
<dbReference type="AlphaFoldDB" id="A0A348ANR5"/>
<dbReference type="SUPFAM" id="SSF51366">
    <property type="entry name" value="Ribulose-phoshate binding barrel"/>
    <property type="match status" value="1"/>
</dbReference>
<dbReference type="EMBL" id="AP018449">
    <property type="protein sequence ID" value="BBB92713.1"/>
    <property type="molecule type" value="Genomic_DNA"/>
</dbReference>
<gene>
    <name evidence="9 11" type="primary">trpA</name>
    <name evidence="11" type="ORF">MAMMFC1_03408</name>
</gene>
<accession>A0A348ANR5</accession>
<dbReference type="CDD" id="cd04724">
    <property type="entry name" value="Tryptophan_synthase_alpha"/>
    <property type="match status" value="1"/>
</dbReference>
<keyword evidence="4 9" id="KW-0028">Amino-acid biosynthesis</keyword>
<evidence type="ECO:0000313" key="11">
    <source>
        <dbReference type="EMBL" id="BBB92713.1"/>
    </source>
</evidence>
<evidence type="ECO:0000256" key="5">
    <source>
        <dbReference type="ARBA" id="ARBA00022822"/>
    </source>
</evidence>
<dbReference type="Gene3D" id="3.20.20.70">
    <property type="entry name" value="Aldolase class I"/>
    <property type="match status" value="1"/>
</dbReference>
<dbReference type="PANTHER" id="PTHR43406:SF1">
    <property type="entry name" value="TRYPTOPHAN SYNTHASE ALPHA CHAIN, CHLOROPLASTIC"/>
    <property type="match status" value="1"/>
</dbReference>
<reference evidence="11 12" key="1">
    <citation type="journal article" date="2018" name="Int. J. Syst. Evol. Microbiol.">
        <title>Methylomusa anaerophila gen. nov., sp. nov., an anaerobic methanol-utilizing bacterium isolated from a microbial fuel cell.</title>
        <authorList>
            <person name="Amano N."/>
            <person name="Yamamuro A."/>
            <person name="Miyahara M."/>
            <person name="Kouzuma A."/>
            <person name="Abe T."/>
            <person name="Watanabe K."/>
        </authorList>
    </citation>
    <scope>NUCLEOTIDE SEQUENCE [LARGE SCALE GENOMIC DNA]</scope>
    <source>
        <strain evidence="11 12">MMFC1</strain>
    </source>
</reference>
<dbReference type="NCBIfam" id="TIGR00262">
    <property type="entry name" value="trpA"/>
    <property type="match status" value="1"/>
</dbReference>
<dbReference type="GO" id="GO:0005829">
    <property type="term" value="C:cytosol"/>
    <property type="evidence" value="ECO:0007669"/>
    <property type="project" value="TreeGrafter"/>
</dbReference>
<dbReference type="HAMAP" id="MF_00131">
    <property type="entry name" value="Trp_synth_alpha"/>
    <property type="match status" value="1"/>
</dbReference>
<dbReference type="PANTHER" id="PTHR43406">
    <property type="entry name" value="TRYPTOPHAN SYNTHASE, ALPHA CHAIN"/>
    <property type="match status" value="1"/>
</dbReference>
<evidence type="ECO:0000256" key="4">
    <source>
        <dbReference type="ARBA" id="ARBA00022605"/>
    </source>
</evidence>
<name>A0A348ANR5_9FIRM</name>
<comment type="pathway">
    <text evidence="2 9">Amino-acid biosynthesis; L-tryptophan biosynthesis; L-tryptophan from chorismate: step 5/5.</text>
</comment>
<dbReference type="InterPro" id="IPR002028">
    <property type="entry name" value="Trp_synthase_suA"/>
</dbReference>
<dbReference type="Pfam" id="PF00290">
    <property type="entry name" value="Trp_syntA"/>
    <property type="match status" value="1"/>
</dbReference>
<proteinExistence type="inferred from homology"/>
<feature type="active site" description="Proton acceptor" evidence="9">
    <location>
        <position position="60"/>
    </location>
</feature>
<evidence type="ECO:0000256" key="6">
    <source>
        <dbReference type="ARBA" id="ARBA00023141"/>
    </source>
</evidence>
<dbReference type="OrthoDB" id="9804578at2"/>
<dbReference type="FunFam" id="3.20.20.70:FF:000037">
    <property type="entry name" value="Tryptophan synthase alpha chain"/>
    <property type="match status" value="1"/>
</dbReference>
<protein>
    <recommendedName>
        <fullName evidence="9">Tryptophan synthase alpha chain</fullName>
        <ecNumber evidence="9">4.2.1.20</ecNumber>
    </recommendedName>
</protein>
<organism evidence="11 12">
    <name type="scientific">Methylomusa anaerophila</name>
    <dbReference type="NCBI Taxonomy" id="1930071"/>
    <lineage>
        <taxon>Bacteria</taxon>
        <taxon>Bacillati</taxon>
        <taxon>Bacillota</taxon>
        <taxon>Negativicutes</taxon>
        <taxon>Selenomonadales</taxon>
        <taxon>Sporomusaceae</taxon>
        <taxon>Methylomusa</taxon>
    </lineage>
</organism>
<dbReference type="GO" id="GO:0004834">
    <property type="term" value="F:tryptophan synthase activity"/>
    <property type="evidence" value="ECO:0007669"/>
    <property type="project" value="UniProtKB-UniRule"/>
</dbReference>
<dbReference type="InterPro" id="IPR013785">
    <property type="entry name" value="Aldolase_TIM"/>
</dbReference>
<evidence type="ECO:0000256" key="1">
    <source>
        <dbReference type="ARBA" id="ARBA00003365"/>
    </source>
</evidence>
<evidence type="ECO:0000256" key="10">
    <source>
        <dbReference type="RuleBase" id="RU003662"/>
    </source>
</evidence>
<keyword evidence="5 9" id="KW-0822">Tryptophan biosynthesis</keyword>
<dbReference type="PROSITE" id="PS00167">
    <property type="entry name" value="TRP_SYNTHASE_ALPHA"/>
    <property type="match status" value="1"/>
</dbReference>
<comment type="function">
    <text evidence="1 9">The alpha subunit is responsible for the aldol cleavage of indoleglycerol phosphate to indole and glyceraldehyde 3-phosphate.</text>
</comment>
<dbReference type="Proteomes" id="UP000276437">
    <property type="component" value="Chromosome"/>
</dbReference>
<dbReference type="InterPro" id="IPR018204">
    <property type="entry name" value="Trp_synthase_alpha_AS"/>
</dbReference>